<evidence type="ECO:0000313" key="2">
    <source>
        <dbReference type="Proteomes" id="UP000032025"/>
    </source>
</evidence>
<keyword evidence="2" id="KW-1185">Reference proteome</keyword>
<reference evidence="1 2" key="1">
    <citation type="submission" date="2014-08" db="EMBL/GenBank/DDBJ databases">
        <title>Whole genome shotgun sequence of Sphingomonas paucimobilis NBRC 13935.</title>
        <authorList>
            <person name="Hosoyama A."/>
            <person name="Hashimoto M."/>
            <person name="Hosoyama Y."/>
            <person name="Noguchi M."/>
            <person name="Uohara A."/>
            <person name="Ohji S."/>
            <person name="Katano-Makiyama Y."/>
            <person name="Ichikawa N."/>
            <person name="Kimura A."/>
            <person name="Yamazoe A."/>
            <person name="Fujita N."/>
        </authorList>
    </citation>
    <scope>NUCLEOTIDE SEQUENCE [LARGE SCALE GENOMIC DNA]</scope>
    <source>
        <strain evidence="1 2">NBRC 13935</strain>
    </source>
</reference>
<accession>A0A0C9NII6</accession>
<name>A0A0C9NII6_SPHPI</name>
<dbReference type="EMBL" id="BBJS01000042">
    <property type="protein sequence ID" value="GAN14503.1"/>
    <property type="molecule type" value="Genomic_DNA"/>
</dbReference>
<dbReference type="Proteomes" id="UP000032025">
    <property type="component" value="Unassembled WGS sequence"/>
</dbReference>
<proteinExistence type="predicted"/>
<gene>
    <name evidence="1" type="ORF">SP6_42_00610</name>
</gene>
<dbReference type="AlphaFoldDB" id="A0A0C9NII6"/>
<organism evidence="1 2">
    <name type="scientific">Sphingomonas paucimobilis NBRC 13935</name>
    <dbReference type="NCBI Taxonomy" id="1219050"/>
    <lineage>
        <taxon>Bacteria</taxon>
        <taxon>Pseudomonadati</taxon>
        <taxon>Pseudomonadota</taxon>
        <taxon>Alphaproteobacteria</taxon>
        <taxon>Sphingomonadales</taxon>
        <taxon>Sphingomonadaceae</taxon>
        <taxon>Sphingomonas</taxon>
    </lineage>
</organism>
<protein>
    <submittedName>
        <fullName evidence="1">DNA, contig: SP642</fullName>
    </submittedName>
</protein>
<sequence length="57" mass="6647">MKQPHAIPLARQVLFLLQDLRSLARDSEFLFPALHTIKRCIFRQHAERRAAPPGVRE</sequence>
<comment type="caution">
    <text evidence="1">The sequence shown here is derived from an EMBL/GenBank/DDBJ whole genome shotgun (WGS) entry which is preliminary data.</text>
</comment>
<evidence type="ECO:0000313" key="1">
    <source>
        <dbReference type="EMBL" id="GAN14503.1"/>
    </source>
</evidence>